<keyword evidence="4 7" id="KW-0418">Kinase</keyword>
<dbReference type="PANTHER" id="PTHR24355:SF1">
    <property type="entry name" value="RIBOSOMAL PROTEIN S6 KINASE-RELATED PROTEIN"/>
    <property type="match status" value="1"/>
</dbReference>
<name>A0A026W523_OOCBI</name>
<dbReference type="InterPro" id="IPR045270">
    <property type="entry name" value="STKc_AGC"/>
</dbReference>
<evidence type="ECO:0000259" key="6">
    <source>
        <dbReference type="PROSITE" id="PS50011"/>
    </source>
</evidence>
<organism evidence="7 8">
    <name type="scientific">Ooceraea biroi</name>
    <name type="common">Clonal raider ant</name>
    <name type="synonym">Cerapachys biroi</name>
    <dbReference type="NCBI Taxonomy" id="2015173"/>
    <lineage>
        <taxon>Eukaryota</taxon>
        <taxon>Metazoa</taxon>
        <taxon>Ecdysozoa</taxon>
        <taxon>Arthropoda</taxon>
        <taxon>Hexapoda</taxon>
        <taxon>Insecta</taxon>
        <taxon>Pterygota</taxon>
        <taxon>Neoptera</taxon>
        <taxon>Endopterygota</taxon>
        <taxon>Hymenoptera</taxon>
        <taxon>Apocrita</taxon>
        <taxon>Aculeata</taxon>
        <taxon>Formicoidea</taxon>
        <taxon>Formicidae</taxon>
        <taxon>Dorylinae</taxon>
        <taxon>Ooceraea</taxon>
    </lineage>
</organism>
<dbReference type="CDD" id="cd05123">
    <property type="entry name" value="STKc_AGC"/>
    <property type="match status" value="1"/>
</dbReference>
<evidence type="ECO:0000256" key="1">
    <source>
        <dbReference type="ARBA" id="ARBA00022527"/>
    </source>
</evidence>
<evidence type="ECO:0000256" key="5">
    <source>
        <dbReference type="ARBA" id="ARBA00022840"/>
    </source>
</evidence>
<dbReference type="AlphaFoldDB" id="A0A026W523"/>
<reference evidence="7 8" key="1">
    <citation type="journal article" date="2014" name="Curr. Biol.">
        <title>The genome of the clonal raider ant Cerapachys biroi.</title>
        <authorList>
            <person name="Oxley P.R."/>
            <person name="Ji L."/>
            <person name="Fetter-Pruneda I."/>
            <person name="McKenzie S.K."/>
            <person name="Li C."/>
            <person name="Hu H."/>
            <person name="Zhang G."/>
            <person name="Kronauer D.J."/>
        </authorList>
    </citation>
    <scope>NUCLEOTIDE SEQUENCE [LARGE SCALE GENOMIC DNA]</scope>
</reference>
<dbReference type="STRING" id="2015173.A0A026W523"/>
<dbReference type="SMART" id="SM00220">
    <property type="entry name" value="S_TKc"/>
    <property type="match status" value="1"/>
</dbReference>
<evidence type="ECO:0000256" key="4">
    <source>
        <dbReference type="ARBA" id="ARBA00022777"/>
    </source>
</evidence>
<dbReference type="PROSITE" id="PS50011">
    <property type="entry name" value="PROTEIN_KINASE_DOM"/>
    <property type="match status" value="1"/>
</dbReference>
<dbReference type="InterPro" id="IPR008271">
    <property type="entry name" value="Ser/Thr_kinase_AS"/>
</dbReference>
<evidence type="ECO:0000256" key="2">
    <source>
        <dbReference type="ARBA" id="ARBA00022679"/>
    </source>
</evidence>
<sequence>MGNSNAKRNYNYHQYESQYSLSDLIGGSCVAAQAASGERRSWSHASHRSWAKSTLQETHGSSKTVWPIPRFQSMFLPEFPVERVSLHAGYSFLDTIAKGAYGKVYKVQRQDTSEVFALKVISKATIVAENAVRQAKEEIAIQRMVGHHPFIINCMHRWQGRKTLYILMDYVSGGELHSLVDEYGCLPEEVVRIYVAEVALAIDFLHNAGIVHRDLKATNILLDENGHAVIIDFGLAKWLPRNERTNTLCGTPQYMAPEILRREHYGHEVDWWSLGVLTCFLLTNKVSDRSMCSIVTICQRFYWRIVLQATRLIITPETRVTIGLRGATVARLTPDQKVACSNHVGVKVSFFSYFLSDYRLIDCAGNCNNK</sequence>
<accession>A0A026W523</accession>
<dbReference type="SUPFAM" id="SSF56112">
    <property type="entry name" value="Protein kinase-like (PK-like)"/>
    <property type="match status" value="1"/>
</dbReference>
<dbReference type="PANTHER" id="PTHR24355">
    <property type="entry name" value="G PROTEIN-COUPLED RECEPTOR KINASE/RIBOSOMAL PROTEIN S6 KINASE"/>
    <property type="match status" value="1"/>
</dbReference>
<keyword evidence="1" id="KW-0723">Serine/threonine-protein kinase</keyword>
<keyword evidence="8" id="KW-1185">Reference proteome</keyword>
<evidence type="ECO:0000313" key="7">
    <source>
        <dbReference type="EMBL" id="EZA50124.1"/>
    </source>
</evidence>
<dbReference type="EMBL" id="KK107485">
    <property type="protein sequence ID" value="EZA50124.1"/>
    <property type="molecule type" value="Genomic_DNA"/>
</dbReference>
<evidence type="ECO:0000256" key="3">
    <source>
        <dbReference type="ARBA" id="ARBA00022741"/>
    </source>
</evidence>
<dbReference type="InterPro" id="IPR000719">
    <property type="entry name" value="Prot_kinase_dom"/>
</dbReference>
<dbReference type="Gene3D" id="3.30.200.20">
    <property type="entry name" value="Phosphorylase Kinase, domain 1"/>
    <property type="match status" value="1"/>
</dbReference>
<gene>
    <name evidence="7" type="ORF">X777_11567</name>
</gene>
<dbReference type="GO" id="GO:0005524">
    <property type="term" value="F:ATP binding"/>
    <property type="evidence" value="ECO:0007669"/>
    <property type="project" value="UniProtKB-KW"/>
</dbReference>
<dbReference type="OrthoDB" id="3205605at2759"/>
<proteinExistence type="predicted"/>
<keyword evidence="2" id="KW-0808">Transferase</keyword>
<dbReference type="OMA" id="YCASAIH"/>
<dbReference type="Proteomes" id="UP000053097">
    <property type="component" value="Unassembled WGS sequence"/>
</dbReference>
<dbReference type="Pfam" id="PF00069">
    <property type="entry name" value="Pkinase"/>
    <property type="match status" value="1"/>
</dbReference>
<dbReference type="Gene3D" id="1.10.510.10">
    <property type="entry name" value="Transferase(Phosphotransferase) domain 1"/>
    <property type="match status" value="1"/>
</dbReference>
<dbReference type="InterPro" id="IPR011009">
    <property type="entry name" value="Kinase-like_dom_sf"/>
</dbReference>
<keyword evidence="3" id="KW-0547">Nucleotide-binding</keyword>
<evidence type="ECO:0000313" key="8">
    <source>
        <dbReference type="Proteomes" id="UP000053097"/>
    </source>
</evidence>
<keyword evidence="5" id="KW-0067">ATP-binding</keyword>
<dbReference type="PROSITE" id="PS00108">
    <property type="entry name" value="PROTEIN_KINASE_ST"/>
    <property type="match status" value="1"/>
</dbReference>
<protein>
    <submittedName>
        <fullName evidence="7">Putative serine/threonine-protein kinase F31E3.2</fullName>
    </submittedName>
</protein>
<dbReference type="GO" id="GO:0004674">
    <property type="term" value="F:protein serine/threonine kinase activity"/>
    <property type="evidence" value="ECO:0007669"/>
    <property type="project" value="UniProtKB-KW"/>
</dbReference>
<feature type="domain" description="Protein kinase" evidence="6">
    <location>
        <begin position="90"/>
        <end position="370"/>
    </location>
</feature>